<evidence type="ECO:0000313" key="2">
    <source>
        <dbReference type="EMBL" id="KAL0810842.1"/>
    </source>
</evidence>
<dbReference type="Gene3D" id="3.30.420.10">
    <property type="entry name" value="Ribonuclease H-like superfamily/Ribonuclease H"/>
    <property type="match status" value="2"/>
</dbReference>
<dbReference type="InterPro" id="IPR012337">
    <property type="entry name" value="RNaseH-like_sf"/>
</dbReference>
<name>A0ABD0SAF6_LOXSC</name>
<dbReference type="InterPro" id="IPR040676">
    <property type="entry name" value="DUF5641"/>
</dbReference>
<gene>
    <name evidence="2" type="ORF">ABMA28_010152</name>
</gene>
<dbReference type="PANTHER" id="PTHR47331">
    <property type="entry name" value="PHD-TYPE DOMAIN-CONTAINING PROTEIN"/>
    <property type="match status" value="1"/>
</dbReference>
<comment type="caution">
    <text evidence="2">The sequence shown here is derived from an EMBL/GenBank/DDBJ whole genome shotgun (WGS) entry which is preliminary data.</text>
</comment>
<dbReference type="InterPro" id="IPR036397">
    <property type="entry name" value="RNaseH_sf"/>
</dbReference>
<organism evidence="2 3">
    <name type="scientific">Loxostege sticticalis</name>
    <name type="common">Beet webworm moth</name>
    <dbReference type="NCBI Taxonomy" id="481309"/>
    <lineage>
        <taxon>Eukaryota</taxon>
        <taxon>Metazoa</taxon>
        <taxon>Ecdysozoa</taxon>
        <taxon>Arthropoda</taxon>
        <taxon>Hexapoda</taxon>
        <taxon>Insecta</taxon>
        <taxon>Pterygota</taxon>
        <taxon>Neoptera</taxon>
        <taxon>Endopterygota</taxon>
        <taxon>Lepidoptera</taxon>
        <taxon>Glossata</taxon>
        <taxon>Ditrysia</taxon>
        <taxon>Pyraloidea</taxon>
        <taxon>Crambidae</taxon>
        <taxon>Pyraustinae</taxon>
        <taxon>Loxostege</taxon>
    </lineage>
</organism>
<dbReference type="Proteomes" id="UP001549921">
    <property type="component" value="Unassembled WGS sequence"/>
</dbReference>
<dbReference type="Pfam" id="PF18701">
    <property type="entry name" value="DUF5641"/>
    <property type="match status" value="2"/>
</dbReference>
<protein>
    <recommendedName>
        <fullName evidence="1">Integrase catalytic domain-containing protein</fullName>
    </recommendedName>
</protein>
<feature type="domain" description="Integrase catalytic" evidence="1">
    <location>
        <begin position="159"/>
        <end position="342"/>
    </location>
</feature>
<dbReference type="PANTHER" id="PTHR47331:SF1">
    <property type="entry name" value="GAG-LIKE PROTEIN"/>
    <property type="match status" value="1"/>
</dbReference>
<accession>A0ABD0SAF6</accession>
<proteinExistence type="predicted"/>
<dbReference type="AlphaFoldDB" id="A0ABD0SAF6"/>
<sequence>MTWRFIPPGAPNQGGAWERLVRSVKTALTAVLTEKTPKEEVLQTVLVEAEYSINARPLTHVSVDPNDPEAITPNHFLLGTSTGLPHTGPCQPADRKVWRASQALADEFWRRWIREYLPTLVPRQAAAADDRQLRKGDLVVVVDATLPRNTWPRGVVEEIYPGPDGRVRIADVRTRGGVFRRPTSKLAVLTVGEASTVSAPGGELLSTDSAIMALRRMGARRGWPQVMYSDNATNFRGADKELREAVTEWEPSLRDYALTQRIEWLYISPGAPHQGGAWERMIRSVKSALRVTLNEKAPRDEVLHTLLVEVEHTMNARPLTHVPVSADDPEALTPNHFLVGGSHGLPITGPCETATKKTWRVAQALADEYWRRWLKEYLPELIPRRGARDVNEAAIKPGDLVIVADHTLPRNVWPRGVVTQVHPGPDGGVRNVEVRTKGGVFRRPASRLAVLPME</sequence>
<dbReference type="SUPFAM" id="SSF53098">
    <property type="entry name" value="Ribonuclease H-like"/>
    <property type="match status" value="2"/>
</dbReference>
<dbReference type="PROSITE" id="PS50994">
    <property type="entry name" value="INTEGRASE"/>
    <property type="match status" value="1"/>
</dbReference>
<evidence type="ECO:0000259" key="1">
    <source>
        <dbReference type="PROSITE" id="PS50994"/>
    </source>
</evidence>
<dbReference type="EMBL" id="JBEDNZ010000025">
    <property type="protein sequence ID" value="KAL0810842.1"/>
    <property type="molecule type" value="Genomic_DNA"/>
</dbReference>
<reference evidence="2 3" key="1">
    <citation type="submission" date="2024-06" db="EMBL/GenBank/DDBJ databases">
        <title>A chromosome-level genome assembly of beet webworm, Loxostege sticticalis.</title>
        <authorList>
            <person name="Zhang Y."/>
        </authorList>
    </citation>
    <scope>NUCLEOTIDE SEQUENCE [LARGE SCALE GENOMIC DNA]</scope>
    <source>
        <strain evidence="2">AQ028</strain>
        <tissue evidence="2">Male pupae</tissue>
    </source>
</reference>
<dbReference type="InterPro" id="IPR001584">
    <property type="entry name" value="Integrase_cat-core"/>
</dbReference>
<evidence type="ECO:0000313" key="3">
    <source>
        <dbReference type="Proteomes" id="UP001549921"/>
    </source>
</evidence>